<feature type="signal peptide" evidence="6">
    <location>
        <begin position="1"/>
        <end position="19"/>
    </location>
</feature>
<reference evidence="8 9" key="1">
    <citation type="submission" date="2021-04" db="EMBL/GenBank/DDBJ databases">
        <authorList>
            <person name="Bliznina A."/>
        </authorList>
    </citation>
    <scope>NUCLEOTIDE SEQUENCE [LARGE SCALE GENOMIC DNA]</scope>
</reference>
<evidence type="ECO:0000256" key="2">
    <source>
        <dbReference type="ARBA" id="ARBA00022692"/>
    </source>
</evidence>
<keyword evidence="3 5" id="KW-1133">Transmembrane helix</keyword>
<keyword evidence="6" id="KW-0732">Signal</keyword>
<keyword evidence="9" id="KW-1185">Reference proteome</keyword>
<keyword evidence="4 5" id="KW-0472">Membrane</keyword>
<dbReference type="EMBL" id="OU015567">
    <property type="protein sequence ID" value="CAG5112533.1"/>
    <property type="molecule type" value="Genomic_DNA"/>
</dbReference>
<sequence length="107" mass="11348">MFAGKLGVSCAFAVIWIYASELFPTVVRTNAVGLGSMAGRIGGIVSPFILEIGGSIPWLPPLIFGTVCITAGISLLLLPETLGMSMLNTIPDANEFYLKKTKKQSTI</sequence>
<keyword evidence="2 5" id="KW-0812">Transmembrane</keyword>
<dbReference type="PANTHER" id="PTHR24064">
    <property type="entry name" value="SOLUTE CARRIER FAMILY 22 MEMBER"/>
    <property type="match status" value="1"/>
</dbReference>
<evidence type="ECO:0000256" key="3">
    <source>
        <dbReference type="ARBA" id="ARBA00022989"/>
    </source>
</evidence>
<feature type="transmembrane region" description="Helical" evidence="5">
    <location>
        <begin position="58"/>
        <end position="78"/>
    </location>
</feature>
<dbReference type="SUPFAM" id="SSF103473">
    <property type="entry name" value="MFS general substrate transporter"/>
    <property type="match status" value="1"/>
</dbReference>
<evidence type="ECO:0000256" key="6">
    <source>
        <dbReference type="SAM" id="SignalP"/>
    </source>
</evidence>
<name>A0ABN7TAT8_OIKDI</name>
<dbReference type="Proteomes" id="UP001158576">
    <property type="component" value="Chromosome 2"/>
</dbReference>
<evidence type="ECO:0000313" key="8">
    <source>
        <dbReference type="EMBL" id="CAG5112533.1"/>
    </source>
</evidence>
<feature type="domain" description="Major facilitator superfamily (MFS) profile" evidence="7">
    <location>
        <begin position="1"/>
        <end position="83"/>
    </location>
</feature>
<organism evidence="8 9">
    <name type="scientific">Oikopleura dioica</name>
    <name type="common">Tunicate</name>
    <dbReference type="NCBI Taxonomy" id="34765"/>
    <lineage>
        <taxon>Eukaryota</taxon>
        <taxon>Metazoa</taxon>
        <taxon>Chordata</taxon>
        <taxon>Tunicata</taxon>
        <taxon>Appendicularia</taxon>
        <taxon>Copelata</taxon>
        <taxon>Oikopleuridae</taxon>
        <taxon>Oikopleura</taxon>
    </lineage>
</organism>
<comment type="subcellular location">
    <subcellularLocation>
        <location evidence="1">Membrane</location>
        <topology evidence="1">Multi-pass membrane protein</topology>
    </subcellularLocation>
</comment>
<protein>
    <submittedName>
        <fullName evidence="8">Oidioi.mRNA.OKI2018_I69.chr2.g6740.t1.cds</fullName>
    </submittedName>
</protein>
<feature type="chain" id="PRO_5046734259" evidence="6">
    <location>
        <begin position="20"/>
        <end position="107"/>
    </location>
</feature>
<dbReference type="PROSITE" id="PS50850">
    <property type="entry name" value="MFS"/>
    <property type="match status" value="1"/>
</dbReference>
<evidence type="ECO:0000256" key="4">
    <source>
        <dbReference type="ARBA" id="ARBA00023136"/>
    </source>
</evidence>
<evidence type="ECO:0000256" key="5">
    <source>
        <dbReference type="SAM" id="Phobius"/>
    </source>
</evidence>
<evidence type="ECO:0000256" key="1">
    <source>
        <dbReference type="ARBA" id="ARBA00004141"/>
    </source>
</evidence>
<accession>A0ABN7TAT8</accession>
<dbReference type="InterPro" id="IPR020846">
    <property type="entry name" value="MFS_dom"/>
</dbReference>
<evidence type="ECO:0000259" key="7">
    <source>
        <dbReference type="PROSITE" id="PS50850"/>
    </source>
</evidence>
<gene>
    <name evidence="8" type="ORF">OKIOD_LOCUS15505</name>
</gene>
<dbReference type="InterPro" id="IPR036259">
    <property type="entry name" value="MFS_trans_sf"/>
</dbReference>
<dbReference type="Gene3D" id="1.20.1250.20">
    <property type="entry name" value="MFS general substrate transporter like domains"/>
    <property type="match status" value="1"/>
</dbReference>
<proteinExistence type="predicted"/>
<evidence type="ECO:0000313" key="9">
    <source>
        <dbReference type="Proteomes" id="UP001158576"/>
    </source>
</evidence>